<dbReference type="Proteomes" id="UP000001555">
    <property type="component" value="Unassembled WGS sequence"/>
</dbReference>
<keyword evidence="1" id="KW-1015">Disulfide bond</keyword>
<organism>
    <name type="scientific">Ixodes scapularis</name>
    <name type="common">Black-legged tick</name>
    <name type="synonym">Deer tick</name>
    <dbReference type="NCBI Taxonomy" id="6945"/>
    <lineage>
        <taxon>Eukaryota</taxon>
        <taxon>Metazoa</taxon>
        <taxon>Ecdysozoa</taxon>
        <taxon>Arthropoda</taxon>
        <taxon>Chelicerata</taxon>
        <taxon>Arachnida</taxon>
        <taxon>Acari</taxon>
        <taxon>Parasitiformes</taxon>
        <taxon>Ixodida</taxon>
        <taxon>Ixodoidea</taxon>
        <taxon>Ixodidae</taxon>
        <taxon>Ixodinae</taxon>
        <taxon>Ixodes</taxon>
    </lineage>
</organism>
<dbReference type="EMBL" id="ABJB011071373">
    <property type="status" value="NOT_ANNOTATED_CDS"/>
    <property type="molecule type" value="Genomic_DNA"/>
</dbReference>
<dbReference type="PANTHER" id="PTHR24252">
    <property type="entry name" value="ACROSIN-RELATED"/>
    <property type="match status" value="1"/>
</dbReference>
<dbReference type="GO" id="GO:0004252">
    <property type="term" value="F:serine-type endopeptidase activity"/>
    <property type="evidence" value="ECO:0000318"/>
    <property type="project" value="GO_Central"/>
</dbReference>
<sequence>NDVEARAQGPQAQIINGEDGVPHEFPWLVALQKKNKDGWQQWCGSSLINNQWVATAAHCLFGDLNPSSYTIVIGEYNTEQPDPVQNGPDSTILQKVDLPTVPHDICKENYANSNPVIEETMICAGYEEGGKSMCNATCGVRGPSAQITGGDDAGAHEFPWMVSLKIYVGITETQFTCGGSIINEWYIITAAHCVQQWV</sequence>
<dbReference type="GO" id="GO:0006508">
    <property type="term" value="P:proteolysis"/>
    <property type="evidence" value="ECO:0007669"/>
    <property type="project" value="InterPro"/>
</dbReference>
<reference evidence="4" key="2">
    <citation type="submission" date="2020-05" db="UniProtKB">
        <authorList>
            <consortium name="EnsemblMetazoa"/>
        </authorList>
    </citation>
    <scope>IDENTIFICATION</scope>
    <source>
        <strain evidence="4">wikel</strain>
    </source>
</reference>
<feature type="non-terminal residue" evidence="3">
    <location>
        <position position="1"/>
    </location>
</feature>
<keyword evidence="5" id="KW-1185">Reference proteome</keyword>
<keyword evidence="3" id="KW-0378">Hydrolase</keyword>
<evidence type="ECO:0000259" key="2">
    <source>
        <dbReference type="PROSITE" id="PS50240"/>
    </source>
</evidence>
<dbReference type="SUPFAM" id="SSF50494">
    <property type="entry name" value="Trypsin-like serine proteases"/>
    <property type="match status" value="2"/>
</dbReference>
<dbReference type="EMBL" id="ABJB010461983">
    <property type="status" value="NOT_ANNOTATED_CDS"/>
    <property type="molecule type" value="Genomic_DNA"/>
</dbReference>
<evidence type="ECO:0000313" key="4">
    <source>
        <dbReference type="EnsemblMetazoa" id="ISCW011978-PA"/>
    </source>
</evidence>
<dbReference type="VEuPathDB" id="VectorBase:ISCW011978"/>
<dbReference type="PaxDb" id="6945-B7QA39"/>
<feature type="domain" description="Peptidase S1" evidence="2">
    <location>
        <begin position="14"/>
        <end position="198"/>
    </location>
</feature>
<dbReference type="EMBL" id="ABJB010339997">
    <property type="status" value="NOT_ANNOTATED_CDS"/>
    <property type="molecule type" value="Genomic_DNA"/>
</dbReference>
<reference evidence="3 5" key="1">
    <citation type="submission" date="2008-03" db="EMBL/GenBank/DDBJ databases">
        <title>Annotation of Ixodes scapularis.</title>
        <authorList>
            <consortium name="Ixodes scapularis Genome Project Consortium"/>
            <person name="Caler E."/>
            <person name="Hannick L.I."/>
            <person name="Bidwell S."/>
            <person name="Joardar V."/>
            <person name="Thiagarajan M."/>
            <person name="Amedeo P."/>
            <person name="Galinsky K.J."/>
            <person name="Schobel S."/>
            <person name="Inman J."/>
            <person name="Hostetler J."/>
            <person name="Miller J."/>
            <person name="Hammond M."/>
            <person name="Megy K."/>
            <person name="Lawson D."/>
            <person name="Kodira C."/>
            <person name="Sutton G."/>
            <person name="Meyer J."/>
            <person name="Hill C.A."/>
            <person name="Birren B."/>
            <person name="Nene V."/>
            <person name="Collins F."/>
            <person name="Alarcon-Chaidez F."/>
            <person name="Wikel S."/>
            <person name="Strausberg R."/>
        </authorList>
    </citation>
    <scope>NUCLEOTIDE SEQUENCE [LARGE SCALE GENOMIC DNA]</scope>
    <source>
        <strain evidence="5">Wikel</strain>
        <strain evidence="3">Wikel colony</strain>
    </source>
</reference>
<dbReference type="EC" id="3.4.21.22" evidence="3"/>
<evidence type="ECO:0000313" key="5">
    <source>
        <dbReference type="Proteomes" id="UP000001555"/>
    </source>
</evidence>
<dbReference type="HOGENOM" id="CLU_1381150_0_0_1"/>
<dbReference type="EMBL" id="ABJB010281566">
    <property type="status" value="NOT_ANNOTATED_CDS"/>
    <property type="molecule type" value="Genomic_DNA"/>
</dbReference>
<dbReference type="PROSITE" id="PS50240">
    <property type="entry name" value="TRYPSIN_DOM"/>
    <property type="match status" value="1"/>
</dbReference>
<dbReference type="EMBL" id="ABJB010908664">
    <property type="status" value="NOT_ANNOTATED_CDS"/>
    <property type="molecule type" value="Genomic_DNA"/>
</dbReference>
<dbReference type="InterPro" id="IPR043504">
    <property type="entry name" value="Peptidase_S1_PA_chymotrypsin"/>
</dbReference>
<dbReference type="SMART" id="SM00020">
    <property type="entry name" value="Tryp_SPc"/>
    <property type="match status" value="1"/>
</dbReference>
<dbReference type="Pfam" id="PF00089">
    <property type="entry name" value="Trypsin"/>
    <property type="match status" value="3"/>
</dbReference>
<dbReference type="AlphaFoldDB" id="B7QA39"/>
<dbReference type="PROSITE" id="PS00134">
    <property type="entry name" value="TRYPSIN_HIS"/>
    <property type="match status" value="1"/>
</dbReference>
<evidence type="ECO:0000313" key="3">
    <source>
        <dbReference type="EMBL" id="EEC15711.1"/>
    </source>
</evidence>
<dbReference type="EMBL" id="DS892633">
    <property type="protein sequence ID" value="EEC15711.1"/>
    <property type="molecule type" value="Genomic_DNA"/>
</dbReference>
<dbReference type="Gene3D" id="2.40.10.10">
    <property type="entry name" value="Trypsin-like serine proteases"/>
    <property type="match status" value="3"/>
</dbReference>
<dbReference type="PANTHER" id="PTHR24252:SF7">
    <property type="entry name" value="HYALIN"/>
    <property type="match status" value="1"/>
</dbReference>
<dbReference type="EMBL" id="ABJB011098214">
    <property type="status" value="NOT_ANNOTATED_CDS"/>
    <property type="molecule type" value="Genomic_DNA"/>
</dbReference>
<dbReference type="InterPro" id="IPR009003">
    <property type="entry name" value="Peptidase_S1_PA"/>
</dbReference>
<dbReference type="VEuPathDB" id="VectorBase:ISCI011978"/>
<dbReference type="EnsemblMetazoa" id="ISCW011978-RA">
    <property type="protein sequence ID" value="ISCW011978-PA"/>
    <property type="gene ID" value="ISCW011978"/>
</dbReference>
<name>B7QA39_IXOSC</name>
<accession>B7QA39</accession>
<evidence type="ECO:0000256" key="1">
    <source>
        <dbReference type="ARBA" id="ARBA00023157"/>
    </source>
</evidence>
<dbReference type="EC" id="3.4.21.10" evidence="3"/>
<dbReference type="STRING" id="6945.B7QA39"/>
<protein>
    <submittedName>
        <fullName evidence="3 4">Proproteinase E, putative</fullName>
        <ecNumber evidence="3">3.4.21.10</ecNumber>
        <ecNumber evidence="3">3.4.21.22</ecNumber>
    </submittedName>
</protein>
<dbReference type="InterPro" id="IPR018114">
    <property type="entry name" value="TRYPSIN_HIS"/>
</dbReference>
<gene>
    <name evidence="3" type="ORF">IscW_ISCW011978</name>
</gene>
<proteinExistence type="predicted"/>
<dbReference type="InterPro" id="IPR001254">
    <property type="entry name" value="Trypsin_dom"/>
</dbReference>